<dbReference type="EMBL" id="UGYO01000001">
    <property type="protein sequence ID" value="SUI46301.1"/>
    <property type="molecule type" value="Genomic_DNA"/>
</dbReference>
<dbReference type="Proteomes" id="UP000254069">
    <property type="component" value="Unassembled WGS sequence"/>
</dbReference>
<dbReference type="AlphaFoldDB" id="A0A379YLU7"/>
<organism evidence="1 2">
    <name type="scientific">Shewanella algae</name>
    <dbReference type="NCBI Taxonomy" id="38313"/>
    <lineage>
        <taxon>Bacteria</taxon>
        <taxon>Pseudomonadati</taxon>
        <taxon>Pseudomonadota</taxon>
        <taxon>Gammaproteobacteria</taxon>
        <taxon>Alteromonadales</taxon>
        <taxon>Shewanellaceae</taxon>
        <taxon>Shewanella</taxon>
    </lineage>
</organism>
<reference evidence="1 2" key="1">
    <citation type="submission" date="2018-06" db="EMBL/GenBank/DDBJ databases">
        <authorList>
            <consortium name="Pathogen Informatics"/>
            <person name="Doyle S."/>
        </authorList>
    </citation>
    <scope>NUCLEOTIDE SEQUENCE [LARGE SCALE GENOMIC DNA]</scope>
    <source>
        <strain evidence="1 2">NCTC10738</strain>
    </source>
</reference>
<keyword evidence="2" id="KW-1185">Reference proteome</keyword>
<name>A0A379YLU7_9GAMM</name>
<gene>
    <name evidence="1" type="ORF">NCTC10738_00164</name>
</gene>
<protein>
    <submittedName>
        <fullName evidence="1">Uncharacterized protein</fullName>
    </submittedName>
</protein>
<proteinExistence type="predicted"/>
<evidence type="ECO:0000313" key="2">
    <source>
        <dbReference type="Proteomes" id="UP000254069"/>
    </source>
</evidence>
<dbReference type="RefSeq" id="WP_107110900.1">
    <property type="nucleotide sequence ID" value="NZ_CP068228.1"/>
</dbReference>
<accession>A0A379YLU7</accession>
<evidence type="ECO:0000313" key="1">
    <source>
        <dbReference type="EMBL" id="SUI46301.1"/>
    </source>
</evidence>
<sequence length="178" mass="20054">MTDTNTIRRLALKLRNNRQRLAALYLRWILPTGVNRSLEAELLGLTVRRVHEFRAYDAESDTMTDVQRRLTFDAWLEQQPQTGTGTGGIQTVINRSVAGRRRINKPVPTFSEVVVAVERAAGGAECDLLVGVLERYQSEGYIVDFATVERFLILLDSQWLEVEALATEWGYLAGVSTL</sequence>